<feature type="modified residue" description="N6-(pyridoxal phosphate)lysine" evidence="8">
    <location>
        <position position="677"/>
    </location>
</feature>
<keyword evidence="4 9" id="KW-0328">Glycosyltransferase</keyword>
<evidence type="ECO:0000256" key="9">
    <source>
        <dbReference type="RuleBase" id="RU000587"/>
    </source>
</evidence>
<dbReference type="GO" id="GO:0005737">
    <property type="term" value="C:cytoplasm"/>
    <property type="evidence" value="ECO:0007669"/>
    <property type="project" value="TreeGrafter"/>
</dbReference>
<proteinExistence type="inferred from homology"/>
<keyword evidence="6 8" id="KW-0663">Pyridoxal phosphate</keyword>
<dbReference type="GO" id="GO:0005980">
    <property type="term" value="P:glycogen catabolic process"/>
    <property type="evidence" value="ECO:0007669"/>
    <property type="project" value="TreeGrafter"/>
</dbReference>
<comment type="cofactor">
    <cofactor evidence="1 9">
        <name>pyridoxal 5'-phosphate</name>
        <dbReference type="ChEBI" id="CHEBI:597326"/>
    </cofactor>
</comment>
<keyword evidence="5 9" id="KW-0808">Transferase</keyword>
<evidence type="ECO:0000256" key="5">
    <source>
        <dbReference type="ARBA" id="ARBA00022679"/>
    </source>
</evidence>
<dbReference type="GO" id="GO:0030170">
    <property type="term" value="F:pyridoxal phosphate binding"/>
    <property type="evidence" value="ECO:0007669"/>
    <property type="project" value="InterPro"/>
</dbReference>
<dbReference type="FunFam" id="3.40.50.2000:FF:000034">
    <property type="entry name" value="Alpha-1,4 glucan phosphorylase"/>
    <property type="match status" value="1"/>
</dbReference>
<dbReference type="NCBIfam" id="TIGR02093">
    <property type="entry name" value="P_ylase"/>
    <property type="match status" value="1"/>
</dbReference>
<accession>A0A7V2ZLB4</accession>
<evidence type="ECO:0000256" key="4">
    <source>
        <dbReference type="ARBA" id="ARBA00022676"/>
    </source>
</evidence>
<evidence type="ECO:0000256" key="6">
    <source>
        <dbReference type="ARBA" id="ARBA00022898"/>
    </source>
</evidence>
<gene>
    <name evidence="10" type="ORF">ENS31_11405</name>
</gene>
<comment type="function">
    <text evidence="9">Allosteric enzyme that catalyzes the rate-limiting step in glycogen catabolism, the phosphorolytic cleavage of glycogen to produce glucose-1-phosphate, and plays a central role in maintaining cellular and organismal glucose homeostasis.</text>
</comment>
<dbReference type="EMBL" id="DSUJ01000010">
    <property type="protein sequence ID" value="HFI92113.1"/>
    <property type="molecule type" value="Genomic_DNA"/>
</dbReference>
<comment type="similarity">
    <text evidence="2 9">Belongs to the glycogen phosphorylase family.</text>
</comment>
<dbReference type="EC" id="2.4.1.1" evidence="9"/>
<dbReference type="CDD" id="cd04300">
    <property type="entry name" value="GT35_Glycogen_Phosphorylase"/>
    <property type="match status" value="1"/>
</dbReference>
<comment type="catalytic activity">
    <reaction evidence="9">
        <text>[(1-&gt;4)-alpha-D-glucosyl](n) + phosphate = [(1-&gt;4)-alpha-D-glucosyl](n-1) + alpha-D-glucose 1-phosphate</text>
        <dbReference type="Rhea" id="RHEA:41732"/>
        <dbReference type="Rhea" id="RHEA-COMP:9584"/>
        <dbReference type="Rhea" id="RHEA-COMP:9586"/>
        <dbReference type="ChEBI" id="CHEBI:15444"/>
        <dbReference type="ChEBI" id="CHEBI:43474"/>
        <dbReference type="ChEBI" id="CHEBI:58601"/>
        <dbReference type="EC" id="2.4.1.1"/>
    </reaction>
</comment>
<keyword evidence="3" id="KW-0321">Glycogen metabolism</keyword>
<protein>
    <recommendedName>
        <fullName evidence="9">Alpha-1,4 glucan phosphorylase</fullName>
        <ecNumber evidence="9">2.4.1.1</ecNumber>
    </recommendedName>
</protein>
<dbReference type="AlphaFoldDB" id="A0A7V2ZLB4"/>
<reference evidence="10" key="1">
    <citation type="journal article" date="2020" name="mSystems">
        <title>Genome- and Community-Level Interaction Insights into Carbon Utilization and Element Cycling Functions of Hydrothermarchaeota in Hydrothermal Sediment.</title>
        <authorList>
            <person name="Zhou Z."/>
            <person name="Liu Y."/>
            <person name="Xu W."/>
            <person name="Pan J."/>
            <person name="Luo Z.H."/>
            <person name="Li M."/>
        </authorList>
    </citation>
    <scope>NUCLEOTIDE SEQUENCE [LARGE SCALE GENOMIC DNA]</scope>
    <source>
        <strain evidence="10">SpSt-479</strain>
    </source>
</reference>
<evidence type="ECO:0000313" key="10">
    <source>
        <dbReference type="EMBL" id="HFI92113.1"/>
    </source>
</evidence>
<dbReference type="InterPro" id="IPR011833">
    <property type="entry name" value="Glycg_phsphrylas"/>
</dbReference>
<organism evidence="10">
    <name type="scientific">Ignavibacterium album</name>
    <dbReference type="NCBI Taxonomy" id="591197"/>
    <lineage>
        <taxon>Bacteria</taxon>
        <taxon>Pseudomonadati</taxon>
        <taxon>Ignavibacteriota</taxon>
        <taxon>Ignavibacteria</taxon>
        <taxon>Ignavibacteriales</taxon>
        <taxon>Ignavibacteriaceae</taxon>
        <taxon>Ignavibacterium</taxon>
    </lineage>
</organism>
<evidence type="ECO:0000256" key="2">
    <source>
        <dbReference type="ARBA" id="ARBA00006047"/>
    </source>
</evidence>
<dbReference type="SUPFAM" id="SSF53756">
    <property type="entry name" value="UDP-Glycosyltransferase/glycogen phosphorylase"/>
    <property type="match status" value="1"/>
</dbReference>
<dbReference type="PANTHER" id="PTHR11468">
    <property type="entry name" value="GLYCOGEN PHOSPHORYLASE"/>
    <property type="match status" value="1"/>
</dbReference>
<dbReference type="Pfam" id="PF00343">
    <property type="entry name" value="Phosphorylase"/>
    <property type="match status" value="1"/>
</dbReference>
<evidence type="ECO:0000256" key="8">
    <source>
        <dbReference type="PIRSR" id="PIRSR000460-1"/>
    </source>
</evidence>
<keyword evidence="7 9" id="KW-0119">Carbohydrate metabolism</keyword>
<dbReference type="PIRSF" id="PIRSF000460">
    <property type="entry name" value="Pprylas_GlgP"/>
    <property type="match status" value="1"/>
</dbReference>
<name>A0A7V2ZLB4_9BACT</name>
<dbReference type="GO" id="GO:0008184">
    <property type="term" value="F:glycogen phosphorylase activity"/>
    <property type="evidence" value="ECO:0007669"/>
    <property type="project" value="InterPro"/>
</dbReference>
<dbReference type="PANTHER" id="PTHR11468:SF3">
    <property type="entry name" value="GLYCOGEN PHOSPHORYLASE, LIVER FORM"/>
    <property type="match status" value="1"/>
</dbReference>
<dbReference type="InterPro" id="IPR000811">
    <property type="entry name" value="Glyco_trans_35"/>
</dbReference>
<dbReference type="FunFam" id="3.40.50.2000:FF:000005">
    <property type="entry name" value="Alpha-1,4 glucan phosphorylase"/>
    <property type="match status" value="1"/>
</dbReference>
<dbReference type="Gene3D" id="3.40.50.2000">
    <property type="entry name" value="Glycogen Phosphorylase B"/>
    <property type="match status" value="2"/>
</dbReference>
<evidence type="ECO:0000256" key="3">
    <source>
        <dbReference type="ARBA" id="ARBA00022600"/>
    </source>
</evidence>
<sequence>MAKKNNSKTTNGSIFFTDKEDAESFSISNQFAEHLEFTLVKDRITVTKDDAYYALSLAVRDRMVRRWLRTQREYHIKDPKRVYYLSLEYLMGRLLGNALINLDYYEECRELLKKDGYNLEEIKEYEHDMGLGNGGLGRLAACYLDSMATLQLPAFGYGIRYEYGIFAQEIENGYQVEYADYWLRNGNPWDILRRSLQYRVKFYGRVEKKVYPDGTYYFDWVDTDDVLAVAYDVPVPGYKVKNVNNLRLWQAKAVSDFEFSDFNRGNYVEAVAKKNESETISKVLYPNDTYVEGKFLRLKQQYFFVAATLQDIIRKFKINHDNWEDFPEKVCIQLNDTHPVVAIPELMRILIDQERLGWEKAWDITTRTFAYTNHTVVPEALEEWNEKIFGELLPRHLQIVYEINRRFLEDVKKNYSIDEEILEKLSIISSGPEKRVRMANLAIVGSFAVNGVAELHTHILKTRIFPDFHKIYPKKFLCVTNGITPRRWIRAANPELSKLITSKIGEEWVRDLSQLKQIEKYVDDPAFRKKWREVKMHNRRLLIDYIKNENGIEVNPDSMFDVQVKRFHEYKRQLLNVLHVITLYNRIKDNPKIKMVPRTVIFGGKAAPAYYAAKMVIKLINSVADVVNNDPDVGDKLKVVFLKNYSVTLAEKIIPASDLSEQISVAGLEASGTGNMKFAANGALTIGTMDGANIEIREEVGEENIFIFGLLAEEVVALKAKGYNPRTYYESNPSLKRVIDMIASNYFNPKEPGIFNDMINGLMNVDYYCVFADYQSYIDTQDKVAQEFLNQEEWTRKSIYNVARIGKFSSDRAVSEYAKKIWNVKPVKLNNGNSNHD</sequence>
<evidence type="ECO:0000256" key="7">
    <source>
        <dbReference type="ARBA" id="ARBA00023277"/>
    </source>
</evidence>
<comment type="caution">
    <text evidence="10">The sequence shown here is derived from an EMBL/GenBank/DDBJ whole genome shotgun (WGS) entry which is preliminary data.</text>
</comment>
<evidence type="ECO:0000256" key="1">
    <source>
        <dbReference type="ARBA" id="ARBA00001933"/>
    </source>
</evidence>